<reference evidence="1 2" key="1">
    <citation type="submission" date="2019-02" db="EMBL/GenBank/DDBJ databases">
        <title>Pedobacter sp. nov., a novel speices isolated from soil of pinguins habitat in Antarcitica.</title>
        <authorList>
            <person name="He R.-H."/>
        </authorList>
    </citation>
    <scope>NUCLEOTIDE SEQUENCE [LARGE SCALE GENOMIC DNA]</scope>
    <source>
        <strain evidence="1 2">E01020</strain>
    </source>
</reference>
<sequence length="323" mass="37441">MRRNLLIFFGLVFIGTLVLLFKWSGYEFPNENKHPEIPFFPKTTNGSTLINKRVDSMYIRAYQILKKSDLILVNYAKDSLENNSSELAVVTKSFSPVFYLHAKQALNYSFDEKRNLLCVVESSTDTTLAVVVFNITKRKREIVKNLTIATYQELFNSLAVVKHFSPHRDFTQGIFFTDTNGQIYFAKSELANAISKVVKMEEADNFNFTISITYAGDATIHTKNIKVFDNTVVSNHFKRLLAYGTPSSPGGDGNPPNFPEDKGWFDKWRYYFFKIRLKNKEAEFKTNLYNNSGTYFDELSEPKTDQDTLLYYSENRFYQFYAK</sequence>
<gene>
    <name evidence="1" type="ORF">EZJ43_13350</name>
</gene>
<protein>
    <submittedName>
        <fullName evidence="1">Uncharacterized protein</fullName>
    </submittedName>
</protein>
<dbReference type="OrthoDB" id="771917at2"/>
<accession>A0A4R5MJ58</accession>
<dbReference type="AlphaFoldDB" id="A0A4R5MJ58"/>
<keyword evidence="2" id="KW-1185">Reference proteome</keyword>
<evidence type="ECO:0000313" key="2">
    <source>
        <dbReference type="Proteomes" id="UP000295668"/>
    </source>
</evidence>
<organism evidence="1 2">
    <name type="scientific">Pedobacter changchengzhani</name>
    <dbReference type="NCBI Taxonomy" id="2529274"/>
    <lineage>
        <taxon>Bacteria</taxon>
        <taxon>Pseudomonadati</taxon>
        <taxon>Bacteroidota</taxon>
        <taxon>Sphingobacteriia</taxon>
        <taxon>Sphingobacteriales</taxon>
        <taxon>Sphingobacteriaceae</taxon>
        <taxon>Pedobacter</taxon>
    </lineage>
</organism>
<comment type="caution">
    <text evidence="1">The sequence shown here is derived from an EMBL/GenBank/DDBJ whole genome shotgun (WGS) entry which is preliminary data.</text>
</comment>
<dbReference type="Proteomes" id="UP000295668">
    <property type="component" value="Unassembled WGS sequence"/>
</dbReference>
<dbReference type="EMBL" id="SJCY01000009">
    <property type="protein sequence ID" value="TDG35601.1"/>
    <property type="molecule type" value="Genomic_DNA"/>
</dbReference>
<name>A0A4R5MJ58_9SPHI</name>
<proteinExistence type="predicted"/>
<evidence type="ECO:0000313" key="1">
    <source>
        <dbReference type="EMBL" id="TDG35601.1"/>
    </source>
</evidence>
<dbReference type="RefSeq" id="WP_133263211.1">
    <property type="nucleotide sequence ID" value="NZ_SJCY01000009.1"/>
</dbReference>